<dbReference type="EMBL" id="JAJVCN010000002">
    <property type="protein sequence ID" value="MCE7005944.1"/>
    <property type="molecule type" value="Genomic_DNA"/>
</dbReference>
<dbReference type="InterPro" id="IPR001128">
    <property type="entry name" value="Cyt_P450"/>
</dbReference>
<keyword evidence="2" id="KW-0503">Monooxygenase</keyword>
<evidence type="ECO:0000313" key="5">
    <source>
        <dbReference type="Proteomes" id="UP001521150"/>
    </source>
</evidence>
<evidence type="ECO:0000256" key="3">
    <source>
        <dbReference type="SAM" id="MobiDB-lite"/>
    </source>
</evidence>
<dbReference type="PRINTS" id="PR00385">
    <property type="entry name" value="P450"/>
</dbReference>
<dbReference type="InterPro" id="IPR002397">
    <property type="entry name" value="Cyt_P450_B"/>
</dbReference>
<keyword evidence="2" id="KW-0560">Oxidoreductase</keyword>
<accession>A0ABS8ZDM4</accession>
<dbReference type="PANTHER" id="PTHR46696:SF1">
    <property type="entry name" value="CYTOCHROME P450 YJIB-RELATED"/>
    <property type="match status" value="1"/>
</dbReference>
<dbReference type="Pfam" id="PF00067">
    <property type="entry name" value="p450"/>
    <property type="match status" value="1"/>
</dbReference>
<comment type="similarity">
    <text evidence="1 2">Belongs to the cytochrome P450 family.</text>
</comment>
<name>A0ABS8ZDM4_9PSEU</name>
<dbReference type="InterPro" id="IPR017972">
    <property type="entry name" value="Cyt_P450_CS"/>
</dbReference>
<keyword evidence="5" id="KW-1185">Reference proteome</keyword>
<dbReference type="PRINTS" id="PR00359">
    <property type="entry name" value="BP450"/>
</dbReference>
<dbReference type="PROSITE" id="PS00086">
    <property type="entry name" value="CYTOCHROME_P450"/>
    <property type="match status" value="1"/>
</dbReference>
<keyword evidence="2" id="KW-0479">Metal-binding</keyword>
<organism evidence="4 5">
    <name type="scientific">Kibdelosporangium philippinense</name>
    <dbReference type="NCBI Taxonomy" id="211113"/>
    <lineage>
        <taxon>Bacteria</taxon>
        <taxon>Bacillati</taxon>
        <taxon>Actinomycetota</taxon>
        <taxon>Actinomycetes</taxon>
        <taxon>Pseudonocardiales</taxon>
        <taxon>Pseudonocardiaceae</taxon>
        <taxon>Kibdelosporangium</taxon>
    </lineage>
</organism>
<keyword evidence="2" id="KW-0408">Iron</keyword>
<sequence>MTDTLSGIPQLPVDRVNPLDPPRELYERGPLSRLTFTRGEIGWLVTTHELARAVLADQRFSTRNELNASVISNQYDKDPAKPGLFLAQDPPDHTRYRRLLTGQFTVRRMNQLIPRIQQVADEHAAAMRELGPPVDLVQAYALPIPSFVICEILGVPYEDRSGFHRDSHTMLDLTRTQEEVKAAVESIEDYLLQLVKAKRVKPSDDMLGGLIAEDGLSDEEIATMGFLLLLAGHETTANMLGLGTFTLLTNPEQLALLREDPSLVDNAVEELLRYLTIIHFGTTRAALEDVELDGQLIKAGETVAISLSAANRDPMRFVDPDRLSLKGSPTGHVAFGHGIHQCLGQQLARIEMRIGFATLLREFPTLRLATPPQDVRLRDQMAIFGVHELPVTW</sequence>
<proteinExistence type="inferred from homology"/>
<dbReference type="SUPFAM" id="SSF48264">
    <property type="entry name" value="Cytochrome P450"/>
    <property type="match status" value="1"/>
</dbReference>
<dbReference type="Proteomes" id="UP001521150">
    <property type="component" value="Unassembled WGS sequence"/>
</dbReference>
<dbReference type="CDD" id="cd11030">
    <property type="entry name" value="CYP105-like"/>
    <property type="match status" value="1"/>
</dbReference>
<dbReference type="RefSeq" id="WP_233727464.1">
    <property type="nucleotide sequence ID" value="NZ_JAJVCN010000002.1"/>
</dbReference>
<gene>
    <name evidence="4" type="ORF">LWC34_24385</name>
</gene>
<dbReference type="Gene3D" id="1.10.630.10">
    <property type="entry name" value="Cytochrome P450"/>
    <property type="match status" value="1"/>
</dbReference>
<protein>
    <submittedName>
        <fullName evidence="4">Cytochrome P450</fullName>
    </submittedName>
</protein>
<feature type="region of interest" description="Disordered" evidence="3">
    <location>
        <begin position="1"/>
        <end position="23"/>
    </location>
</feature>
<dbReference type="PANTHER" id="PTHR46696">
    <property type="entry name" value="P450, PUTATIVE (EUROFUNG)-RELATED"/>
    <property type="match status" value="1"/>
</dbReference>
<evidence type="ECO:0000313" key="4">
    <source>
        <dbReference type="EMBL" id="MCE7005944.1"/>
    </source>
</evidence>
<dbReference type="InterPro" id="IPR036396">
    <property type="entry name" value="Cyt_P450_sf"/>
</dbReference>
<comment type="caution">
    <text evidence="4">The sequence shown here is derived from an EMBL/GenBank/DDBJ whole genome shotgun (WGS) entry which is preliminary data.</text>
</comment>
<evidence type="ECO:0000256" key="2">
    <source>
        <dbReference type="RuleBase" id="RU000461"/>
    </source>
</evidence>
<evidence type="ECO:0000256" key="1">
    <source>
        <dbReference type="ARBA" id="ARBA00010617"/>
    </source>
</evidence>
<reference evidence="4 5" key="1">
    <citation type="submission" date="2021-12" db="EMBL/GenBank/DDBJ databases">
        <title>Genome sequence of Kibdelosporangium philippinense ATCC 49844.</title>
        <authorList>
            <person name="Fedorov E.A."/>
            <person name="Omeragic M."/>
            <person name="Shalygina K.F."/>
            <person name="Maclea K.S."/>
        </authorList>
    </citation>
    <scope>NUCLEOTIDE SEQUENCE [LARGE SCALE GENOMIC DNA]</scope>
    <source>
        <strain evidence="4 5">ATCC 49844</strain>
    </source>
</reference>
<keyword evidence="2" id="KW-0349">Heme</keyword>